<dbReference type="AlphaFoldDB" id="A0ABD4T8H6"/>
<keyword evidence="3" id="KW-0808">Transferase</keyword>
<dbReference type="Gene3D" id="3.40.50.2000">
    <property type="entry name" value="Glycogen Phosphorylase B"/>
    <property type="match status" value="2"/>
</dbReference>
<feature type="domain" description="Glycosyltransferase subfamily 4-like N-terminal" evidence="2">
    <location>
        <begin position="15"/>
        <end position="191"/>
    </location>
</feature>
<keyword evidence="3" id="KW-0328">Glycosyltransferase</keyword>
<dbReference type="SUPFAM" id="SSF53756">
    <property type="entry name" value="UDP-Glycosyltransferase/glycogen phosphorylase"/>
    <property type="match status" value="1"/>
</dbReference>
<geneLocation type="plasmid" evidence="3">
    <name>unnamed22</name>
</geneLocation>
<dbReference type="InterPro" id="IPR028098">
    <property type="entry name" value="Glyco_trans_4-like_N"/>
</dbReference>
<evidence type="ECO:0000259" key="1">
    <source>
        <dbReference type="Pfam" id="PF00534"/>
    </source>
</evidence>
<dbReference type="PANTHER" id="PTHR45947">
    <property type="entry name" value="SULFOQUINOVOSYL TRANSFERASE SQD2"/>
    <property type="match status" value="1"/>
</dbReference>
<feature type="domain" description="Glycosyl transferase family 1" evidence="1">
    <location>
        <begin position="222"/>
        <end position="383"/>
    </location>
</feature>
<dbReference type="EMBL" id="JTHE03000101">
    <property type="protein sequence ID" value="MCM1984620.1"/>
    <property type="molecule type" value="Genomic_DNA"/>
</dbReference>
<name>A0ABD4T8H6_9CYAN</name>
<reference evidence="3 4" key="1">
    <citation type="journal article" date="2015" name="Genome Announc.">
        <title>Draft Genome Sequence of Filamentous Marine Cyanobacterium Lyngbya confervoides Strain BDU141951.</title>
        <authorList>
            <person name="Chandrababunaidu M.M."/>
            <person name="Sen D."/>
            <person name="Tripathy S."/>
        </authorList>
    </citation>
    <scope>NUCLEOTIDE SEQUENCE [LARGE SCALE GENOMIC DNA]</scope>
    <source>
        <strain evidence="3 4">BDU141951</strain>
    </source>
</reference>
<keyword evidence="4" id="KW-1185">Reference proteome</keyword>
<dbReference type="GO" id="GO:0016757">
    <property type="term" value="F:glycosyltransferase activity"/>
    <property type="evidence" value="ECO:0007669"/>
    <property type="project" value="UniProtKB-KW"/>
</dbReference>
<dbReference type="PANTHER" id="PTHR45947:SF3">
    <property type="entry name" value="SULFOQUINOVOSYL TRANSFERASE SQD2"/>
    <property type="match status" value="1"/>
</dbReference>
<protein>
    <submittedName>
        <fullName evidence="3">Glycosyltransferase</fullName>
        <ecNumber evidence="3">2.4.-.-</ecNumber>
    </submittedName>
</protein>
<evidence type="ECO:0000313" key="4">
    <source>
        <dbReference type="Proteomes" id="UP000031561"/>
    </source>
</evidence>
<dbReference type="InterPro" id="IPR050194">
    <property type="entry name" value="Glycosyltransferase_grp1"/>
</dbReference>
<organism evidence="3 4">
    <name type="scientific">Lyngbya confervoides BDU141951</name>
    <dbReference type="NCBI Taxonomy" id="1574623"/>
    <lineage>
        <taxon>Bacteria</taxon>
        <taxon>Bacillati</taxon>
        <taxon>Cyanobacteriota</taxon>
        <taxon>Cyanophyceae</taxon>
        <taxon>Oscillatoriophycideae</taxon>
        <taxon>Oscillatoriales</taxon>
        <taxon>Microcoleaceae</taxon>
        <taxon>Lyngbya</taxon>
    </lineage>
</organism>
<gene>
    <name evidence="3" type="ORF">QQ91_0017495</name>
</gene>
<proteinExistence type="predicted"/>
<dbReference type="InterPro" id="IPR001296">
    <property type="entry name" value="Glyco_trans_1"/>
</dbReference>
<comment type="caution">
    <text evidence="3">The sequence shown here is derived from an EMBL/GenBank/DDBJ whole genome shotgun (WGS) entry which is preliminary data.</text>
</comment>
<evidence type="ECO:0000259" key="2">
    <source>
        <dbReference type="Pfam" id="PF13439"/>
    </source>
</evidence>
<dbReference type="EC" id="2.4.-.-" evidence="3"/>
<dbReference type="Proteomes" id="UP000031561">
    <property type="component" value="Unassembled WGS sequence"/>
</dbReference>
<evidence type="ECO:0000313" key="3">
    <source>
        <dbReference type="EMBL" id="MCM1984620.1"/>
    </source>
</evidence>
<accession>A0ABD4T8H6</accession>
<keyword evidence="3" id="KW-0614">Plasmid</keyword>
<dbReference type="Pfam" id="PF13439">
    <property type="entry name" value="Glyco_transf_4"/>
    <property type="match status" value="1"/>
</dbReference>
<dbReference type="RefSeq" id="WP_166283316.1">
    <property type="nucleotide sequence ID" value="NZ_JTHE03000101.1"/>
</dbReference>
<dbReference type="Pfam" id="PF00534">
    <property type="entry name" value="Glycos_transf_1"/>
    <property type="match status" value="1"/>
</dbReference>
<sequence>MRIAIITSGFLPVIDGVTVSGMQRLQKLSQWGHQVLLFCPDYSALSHIYPDWENYTGEILPGIKVISLRSTPFMDLDFERNVSFFAYRDLMAALTTFQPDIIHVDEPERLFLGFWRSPGLAYARAHNIPCVSFFRTNFLEYIEDYFSLPKLAVNIIISLSKLLIISVYNSYDKTLVSSRVTHQKLLDLGIKNLQYENLLGFEPGNFRKCKPHPYFFREKYKIKQIEDRIKIIFLGRLTPDKGWSFTLQAFKSLQNKIGLEKIAIIIAGEGPTRLEIQSSLQQLQIEPYFLGRVPPGDVPELLSNCDIHVTTSEKETRGLTILEAFAAAIPVLAPNRGGVTENIVHGWNGYLYRPGDMEDFCQKLSTLIIDEALRISMGQRGRESVTQYSWEKTIQNLVNFWQSMIAEQRPKNPDRSAAPIVEKN</sequence>